<accession>A0A913ZAA0</accession>
<keyword evidence="1" id="KW-0732">Signal</keyword>
<feature type="signal peptide" evidence="1">
    <location>
        <begin position="1"/>
        <end position="18"/>
    </location>
</feature>
<organism evidence="2 3">
    <name type="scientific">Patiria miniata</name>
    <name type="common">Bat star</name>
    <name type="synonym">Asterina miniata</name>
    <dbReference type="NCBI Taxonomy" id="46514"/>
    <lineage>
        <taxon>Eukaryota</taxon>
        <taxon>Metazoa</taxon>
        <taxon>Echinodermata</taxon>
        <taxon>Eleutherozoa</taxon>
        <taxon>Asterozoa</taxon>
        <taxon>Asteroidea</taxon>
        <taxon>Valvatacea</taxon>
        <taxon>Valvatida</taxon>
        <taxon>Asterinidae</taxon>
        <taxon>Patiria</taxon>
    </lineage>
</organism>
<dbReference type="EnsemblMetazoa" id="XM_038192770.1">
    <property type="protein sequence ID" value="XP_038048698.1"/>
    <property type="gene ID" value="LOC119722589"/>
</dbReference>
<protein>
    <submittedName>
        <fullName evidence="2">Uncharacterized protein</fullName>
    </submittedName>
</protein>
<feature type="chain" id="PRO_5037387120" evidence="1">
    <location>
        <begin position="19"/>
        <end position="163"/>
    </location>
</feature>
<evidence type="ECO:0000313" key="2">
    <source>
        <dbReference type="EnsemblMetazoa" id="XP_038048698.1"/>
    </source>
</evidence>
<dbReference type="GeneID" id="119722589"/>
<dbReference type="OrthoDB" id="10119857at2759"/>
<proteinExistence type="predicted"/>
<dbReference type="RefSeq" id="XP_038048698.1">
    <property type="nucleotide sequence ID" value="XM_038192770.1"/>
</dbReference>
<reference evidence="2" key="1">
    <citation type="submission" date="2022-11" db="UniProtKB">
        <authorList>
            <consortium name="EnsemblMetazoa"/>
        </authorList>
    </citation>
    <scope>IDENTIFICATION</scope>
</reference>
<dbReference type="OMA" id="CETPHVE"/>
<evidence type="ECO:0000313" key="3">
    <source>
        <dbReference type="Proteomes" id="UP000887568"/>
    </source>
</evidence>
<dbReference type="Proteomes" id="UP000887568">
    <property type="component" value="Unplaced"/>
</dbReference>
<evidence type="ECO:0000256" key="1">
    <source>
        <dbReference type="SAM" id="SignalP"/>
    </source>
</evidence>
<name>A0A913ZAA0_PATMI</name>
<keyword evidence="3" id="KW-1185">Reference proteome</keyword>
<sequence>MLRILLACLMLVVSRVESNWNAGESDSSKAKMGFSRINMTCNDAEDVCQHCVIIPLFGQEFLTVVEYTKDPYQLEVSVQEGRQSREWTFSQDDLAGKYRWCESAYSEASWDYDHSWRYTICYENIFDDISVPEDCAKPLAVVTHESHYYDDEVRGQQMLFCLP</sequence>
<dbReference type="AlphaFoldDB" id="A0A913ZAA0"/>